<evidence type="ECO:0000313" key="2">
    <source>
        <dbReference type="EMBL" id="KAB7628913.1"/>
    </source>
</evidence>
<sequence length="75" mass="8198">MKIWRSNQTQQRGAHMDVYFKGFAIKAACLLVAAVVIAVMAFNAINGFFDAVMYQPNAYDQAQAVIAASQPATNK</sequence>
<name>A0A7V8CB43_9GAMM</name>
<comment type="caution">
    <text evidence="2">The sequence shown here is derived from an EMBL/GenBank/DDBJ whole genome shotgun (WGS) entry which is preliminary data.</text>
</comment>
<protein>
    <submittedName>
        <fullName evidence="2">Uncharacterized protein</fullName>
    </submittedName>
</protein>
<reference evidence="2 3" key="1">
    <citation type="submission" date="2019-10" db="EMBL/GenBank/DDBJ databases">
        <title>Halotolerant bacteria associated to Saharan-endemic halophytes Stipa tenacissima L. and Atriplex halimus L mitigate salt stress and promote growth of tomato plants.</title>
        <authorList>
            <person name="Dif G."/>
        </authorList>
    </citation>
    <scope>NUCLEOTIDE SEQUENCE [LARGE SCALE GENOMIC DNA]</scope>
    <source>
        <strain evidence="2 3">IS26</strain>
    </source>
</reference>
<evidence type="ECO:0000256" key="1">
    <source>
        <dbReference type="SAM" id="Phobius"/>
    </source>
</evidence>
<evidence type="ECO:0000313" key="3">
    <source>
        <dbReference type="Proteomes" id="UP000449004"/>
    </source>
</evidence>
<dbReference type="EMBL" id="WELC01000023">
    <property type="protein sequence ID" value="KAB7628913.1"/>
    <property type="molecule type" value="Genomic_DNA"/>
</dbReference>
<feature type="transmembrane region" description="Helical" evidence="1">
    <location>
        <begin position="20"/>
        <end position="45"/>
    </location>
</feature>
<accession>A0A7V8CB43</accession>
<keyword evidence="1" id="KW-0812">Transmembrane</keyword>
<keyword evidence="1" id="KW-1133">Transmembrane helix</keyword>
<dbReference type="Proteomes" id="UP000449004">
    <property type="component" value="Unassembled WGS sequence"/>
</dbReference>
<proteinExistence type="predicted"/>
<organism evidence="2 3">
    <name type="scientific">Stenotrophomonas rhizophila</name>
    <dbReference type="NCBI Taxonomy" id="216778"/>
    <lineage>
        <taxon>Bacteria</taxon>
        <taxon>Pseudomonadati</taxon>
        <taxon>Pseudomonadota</taxon>
        <taxon>Gammaproteobacteria</taxon>
        <taxon>Lysobacterales</taxon>
        <taxon>Lysobacteraceae</taxon>
        <taxon>Stenotrophomonas</taxon>
    </lineage>
</organism>
<keyword evidence="1" id="KW-0472">Membrane</keyword>
<gene>
    <name evidence="2" type="ORF">F9K92_15830</name>
</gene>
<dbReference type="AlphaFoldDB" id="A0A7V8CB43"/>